<dbReference type="InterPro" id="IPR010730">
    <property type="entry name" value="HET"/>
</dbReference>
<dbReference type="Pfam" id="PF06985">
    <property type="entry name" value="HET"/>
    <property type="match status" value="1"/>
</dbReference>
<keyword evidence="3" id="KW-1185">Reference proteome</keyword>
<dbReference type="PANTHER" id="PTHR33112">
    <property type="entry name" value="DOMAIN PROTEIN, PUTATIVE-RELATED"/>
    <property type="match status" value="1"/>
</dbReference>
<dbReference type="GeneID" id="98179413"/>
<feature type="domain" description="Heterokaryon incompatibility" evidence="1">
    <location>
        <begin position="185"/>
        <end position="331"/>
    </location>
</feature>
<reference evidence="2 3" key="1">
    <citation type="submission" date="2024-09" db="EMBL/GenBank/DDBJ databases">
        <title>Itraconazole resistance in Madurella fahalii resulting from another homologue of gene encoding cytochrome P450 14-alpha sterol demethylase (CYP51).</title>
        <authorList>
            <person name="Yoshioka I."/>
            <person name="Fahal A.H."/>
            <person name="Kaneko S."/>
            <person name="Yaguchi T."/>
        </authorList>
    </citation>
    <scope>NUCLEOTIDE SEQUENCE [LARGE SCALE GENOMIC DNA]</scope>
    <source>
        <strain evidence="2 3">IFM 68171</strain>
    </source>
</reference>
<comment type="caution">
    <text evidence="2">The sequence shown here is derived from an EMBL/GenBank/DDBJ whole genome shotgun (WGS) entry which is preliminary data.</text>
</comment>
<dbReference type="EMBL" id="BAAFSV010000005">
    <property type="protein sequence ID" value="GAB1318460.1"/>
    <property type="molecule type" value="Genomic_DNA"/>
</dbReference>
<gene>
    <name evidence="2" type="ORF">MFIFM68171_08670</name>
</gene>
<dbReference type="RefSeq" id="XP_070920191.1">
    <property type="nucleotide sequence ID" value="XM_071064090.1"/>
</dbReference>
<dbReference type="PANTHER" id="PTHR33112:SF12">
    <property type="entry name" value="HETEROKARYON INCOMPATIBILITY DOMAIN-CONTAINING PROTEIN"/>
    <property type="match status" value="1"/>
</dbReference>
<evidence type="ECO:0000313" key="2">
    <source>
        <dbReference type="EMBL" id="GAB1318460.1"/>
    </source>
</evidence>
<name>A0ABQ0GL89_9PEZI</name>
<proteinExistence type="predicted"/>
<protein>
    <submittedName>
        <fullName evidence="2">Heterokaryon incompatibility domain-containing protein</fullName>
    </submittedName>
</protein>
<dbReference type="Proteomes" id="UP001628179">
    <property type="component" value="Unassembled WGS sequence"/>
</dbReference>
<organism evidence="2 3">
    <name type="scientific">Madurella fahalii</name>
    <dbReference type="NCBI Taxonomy" id="1157608"/>
    <lineage>
        <taxon>Eukaryota</taxon>
        <taxon>Fungi</taxon>
        <taxon>Dikarya</taxon>
        <taxon>Ascomycota</taxon>
        <taxon>Pezizomycotina</taxon>
        <taxon>Sordariomycetes</taxon>
        <taxon>Sordariomycetidae</taxon>
        <taxon>Sordariales</taxon>
        <taxon>Sordariales incertae sedis</taxon>
        <taxon>Madurella</taxon>
    </lineage>
</organism>
<evidence type="ECO:0000313" key="3">
    <source>
        <dbReference type="Proteomes" id="UP001628179"/>
    </source>
</evidence>
<evidence type="ECO:0000259" key="1">
    <source>
        <dbReference type="Pfam" id="PF06985"/>
    </source>
</evidence>
<accession>A0ABQ0GL89</accession>
<sequence length="679" mass="76662">MPPLKPLCEHCAKIPLLDSKNATEGLFPSMAFSLGSGARILDSDCPFCRVIVTAFQTGYQTDTVDNTTPLSARPDVSLYWRPKSGPGSRSAFNIDLHARRISICVALPSSNQRPASNHEYFQPVVEAEFNVSRLNDWISTCEGHHLGRCRAKTASFEDSFPGLETVRFIDVEQSSIVELRTVPDYVALSYVWGESPAIRLTTASRASLSLSGGIKKAWKSIPRTIKDAIDLVRKLGVRYLWVDALCLIQNDPDDVSRGVRIMDEIYERSWLTIVAASGHDANAGLPGVREGSRCRNTAIPVTEDVSVGIFVPLDRLLNCSVYETRAWTFQEQLLARRAVYFVAGRVYFRCRLDVYAEHVVDQRPRGSREHLFLTSWASTLSETAELKEPLRSFANILSYYSQRALTFPSDALRALDGITRRVSQLSKCHILQGIPTAAFDAFLIFERDGHGILRRRPGFPSYSWAGWKGRLTVPLYVRISIFEYLNRWLEERTWIIWYKRNPSGVLSLVWDPSANESFPLDNFDYPGYRKRQPFDCPAEVFVNSARTYPTEDLASNSIPETPYPLLQFWTLSVHFPIQLKDDFTGGAHIISTNGLQVGSVSLDGVEQTTIFTSQDTFEFILLSRTMDPRPNCRGEMRYFVMLLEWHGPVAERRGIGRLQIHAVADSFPPGPKWKEIILG</sequence>